<evidence type="ECO:0000256" key="7">
    <source>
        <dbReference type="ARBA" id="ARBA00022989"/>
    </source>
</evidence>
<dbReference type="EMBL" id="CAJNOR010000366">
    <property type="protein sequence ID" value="CAF0892714.1"/>
    <property type="molecule type" value="Genomic_DNA"/>
</dbReference>
<evidence type="ECO:0000256" key="5">
    <source>
        <dbReference type="ARBA" id="ARBA00022741"/>
    </source>
</evidence>
<gene>
    <name evidence="12" type="ORF">EDS130_LOCUS30375</name>
    <name evidence="11" type="ORF">XAT740_LOCUS7598</name>
</gene>
<dbReference type="PROSITE" id="PS50893">
    <property type="entry name" value="ABC_TRANSPORTER_2"/>
    <property type="match status" value="1"/>
</dbReference>
<dbReference type="SMART" id="SM00382">
    <property type="entry name" value="AAA"/>
    <property type="match status" value="1"/>
</dbReference>
<comment type="caution">
    <text evidence="12">The sequence shown here is derived from an EMBL/GenBank/DDBJ whole genome shotgun (WGS) entry which is preliminary data.</text>
</comment>
<keyword evidence="7 9" id="KW-1133">Transmembrane helix</keyword>
<name>A0A815DHR6_ADIRI</name>
<dbReference type="Pfam" id="PF00005">
    <property type="entry name" value="ABC_tran"/>
    <property type="match status" value="1"/>
</dbReference>
<evidence type="ECO:0000256" key="2">
    <source>
        <dbReference type="ARBA" id="ARBA00005814"/>
    </source>
</evidence>
<dbReference type="GO" id="GO:0005886">
    <property type="term" value="C:plasma membrane"/>
    <property type="evidence" value="ECO:0007669"/>
    <property type="project" value="TreeGrafter"/>
</dbReference>
<reference evidence="12" key="1">
    <citation type="submission" date="2021-02" db="EMBL/GenBank/DDBJ databases">
        <authorList>
            <person name="Nowell W R."/>
        </authorList>
    </citation>
    <scope>NUCLEOTIDE SEQUENCE</scope>
</reference>
<accession>A0A815DHR6</accession>
<dbReference type="InterPro" id="IPR003593">
    <property type="entry name" value="AAA+_ATPase"/>
</dbReference>
<feature type="transmembrane region" description="Helical" evidence="9">
    <location>
        <begin position="530"/>
        <end position="549"/>
    </location>
</feature>
<keyword evidence="13" id="KW-1185">Reference proteome</keyword>
<dbReference type="SUPFAM" id="SSF52540">
    <property type="entry name" value="P-loop containing nucleoside triphosphate hydrolases"/>
    <property type="match status" value="1"/>
</dbReference>
<keyword evidence="3" id="KW-0813">Transport</keyword>
<dbReference type="PANTHER" id="PTHR48041:SF63">
    <property type="entry name" value="EARLY GENE AT 23, ISOFORM C"/>
    <property type="match status" value="1"/>
</dbReference>
<evidence type="ECO:0000256" key="9">
    <source>
        <dbReference type="SAM" id="Phobius"/>
    </source>
</evidence>
<evidence type="ECO:0000313" key="13">
    <source>
        <dbReference type="Proteomes" id="UP000663828"/>
    </source>
</evidence>
<dbReference type="InterPro" id="IPR003439">
    <property type="entry name" value="ABC_transporter-like_ATP-bd"/>
</dbReference>
<dbReference type="GO" id="GO:0140359">
    <property type="term" value="F:ABC-type transporter activity"/>
    <property type="evidence" value="ECO:0007669"/>
    <property type="project" value="InterPro"/>
</dbReference>
<evidence type="ECO:0000313" key="12">
    <source>
        <dbReference type="EMBL" id="CAF1296526.1"/>
    </source>
</evidence>
<dbReference type="PROSITE" id="PS00211">
    <property type="entry name" value="ABC_TRANSPORTER_1"/>
    <property type="match status" value="1"/>
</dbReference>
<feature type="domain" description="ABC transporter" evidence="10">
    <location>
        <begin position="41"/>
        <end position="288"/>
    </location>
</feature>
<evidence type="ECO:0000259" key="10">
    <source>
        <dbReference type="PROSITE" id="PS50893"/>
    </source>
</evidence>
<evidence type="ECO:0000256" key="4">
    <source>
        <dbReference type="ARBA" id="ARBA00022692"/>
    </source>
</evidence>
<feature type="transmembrane region" description="Helical" evidence="9">
    <location>
        <begin position="392"/>
        <end position="409"/>
    </location>
</feature>
<dbReference type="Pfam" id="PF01061">
    <property type="entry name" value="ABC2_membrane"/>
    <property type="match status" value="1"/>
</dbReference>
<comment type="similarity">
    <text evidence="2">Belongs to the ABC transporter superfamily. ABCG family. Eye pigment precursor importer (TC 3.A.1.204) subfamily.</text>
</comment>
<dbReference type="Proteomes" id="UP000663828">
    <property type="component" value="Unassembled WGS sequence"/>
</dbReference>
<feature type="transmembrane region" description="Helical" evidence="9">
    <location>
        <begin position="618"/>
        <end position="640"/>
    </location>
</feature>
<comment type="subcellular location">
    <subcellularLocation>
        <location evidence="1">Membrane</location>
        <topology evidence="1">Multi-pass membrane protein</topology>
    </subcellularLocation>
</comment>
<dbReference type="InterPro" id="IPR027417">
    <property type="entry name" value="P-loop_NTPase"/>
</dbReference>
<proteinExistence type="inferred from homology"/>
<dbReference type="AlphaFoldDB" id="A0A815DHR6"/>
<protein>
    <recommendedName>
        <fullName evidence="10">ABC transporter domain-containing protein</fullName>
    </recommendedName>
</protein>
<dbReference type="Gene3D" id="3.40.50.300">
    <property type="entry name" value="P-loop containing nucleotide triphosphate hydrolases"/>
    <property type="match status" value="1"/>
</dbReference>
<dbReference type="OrthoDB" id="66620at2759"/>
<dbReference type="InterPro" id="IPR050352">
    <property type="entry name" value="ABCG_transporters"/>
</dbReference>
<dbReference type="PANTHER" id="PTHR48041">
    <property type="entry name" value="ABC TRANSPORTER G FAMILY MEMBER 28"/>
    <property type="match status" value="1"/>
</dbReference>
<dbReference type="InterPro" id="IPR013525">
    <property type="entry name" value="ABC2_TM"/>
</dbReference>
<dbReference type="EMBL" id="CAJNOJ010000212">
    <property type="protein sequence ID" value="CAF1296526.1"/>
    <property type="molecule type" value="Genomic_DNA"/>
</dbReference>
<keyword evidence="4 9" id="KW-0812">Transmembrane</keyword>
<keyword evidence="6" id="KW-0067">ATP-binding</keyword>
<evidence type="ECO:0000256" key="8">
    <source>
        <dbReference type="ARBA" id="ARBA00023136"/>
    </source>
</evidence>
<evidence type="ECO:0000256" key="3">
    <source>
        <dbReference type="ARBA" id="ARBA00022448"/>
    </source>
</evidence>
<evidence type="ECO:0000313" key="11">
    <source>
        <dbReference type="EMBL" id="CAF0892714.1"/>
    </source>
</evidence>
<dbReference type="GO" id="GO:0005524">
    <property type="term" value="F:ATP binding"/>
    <property type="evidence" value="ECO:0007669"/>
    <property type="project" value="UniProtKB-KW"/>
</dbReference>
<sequence length="650" mass="73235">MSSAMGHVNAAIIEVNPTCKESRLSIDGDQIMNDLTARITITFRDICKKLDVPAKIIDPNSKAKTIQQTLLDDVSGQIHPGEICALMGPSGSGKTTLLNVLAGRKLEGVSGTIWLNNQVYEKNMKRMFGYVLQEDIFFEELTVKQQFTCTALLRLPKSLSKKDKLAQVEHVVEQLRLEKCSNTPIKLLSGGEKKRVNIGTELLTNPSVLFLDEPTSGLDSTSAVLLISVLRELAVKGKTILTSIHQPSSQIFQSFDQLILLADGKTIFMGKPGNALAYCSIVGYQCPPQYNPADFLMDLVNQDMSIRENLKEIYVQNRYFLSKNQSELTEAQKCLIGEPTENEIDSLNGNNLQLALQKKENKWPIGFVRQTMILFSRNWLLTSKSQFSKLNIIQALCISILYGLLWLRLDFREDTLKDRSSFLFFMMIFWPLEVCFQGVLSIPSERAVINKERASGSFRLSAYYVAKCLSESPLKLVLPTVSFTIAYWMANLNPYFPIFLGILAFLLLIVLVAESFGVLLGALFRSVAEAWVTGNVFLIGSLLVGGYFIDNIPSWLKVWIKWISFYKYTYDACLQLLFMNERSYQCVNGYTIEFCRNNTNGTFTNHQALEIFHVNASVGINFLALFGILLLFRISAYIFLRLIKHGDARA</sequence>
<evidence type="ECO:0000256" key="1">
    <source>
        <dbReference type="ARBA" id="ARBA00004141"/>
    </source>
</evidence>
<feature type="transmembrane region" description="Helical" evidence="9">
    <location>
        <begin position="421"/>
        <end position="442"/>
    </location>
</feature>
<dbReference type="InterPro" id="IPR043926">
    <property type="entry name" value="ABCG_dom"/>
</dbReference>
<dbReference type="Pfam" id="PF19055">
    <property type="entry name" value="ABC2_membrane_7"/>
    <property type="match status" value="1"/>
</dbReference>
<feature type="transmembrane region" description="Helical" evidence="9">
    <location>
        <begin position="498"/>
        <end position="523"/>
    </location>
</feature>
<evidence type="ECO:0000313" key="14">
    <source>
        <dbReference type="Proteomes" id="UP000663852"/>
    </source>
</evidence>
<evidence type="ECO:0000256" key="6">
    <source>
        <dbReference type="ARBA" id="ARBA00022840"/>
    </source>
</evidence>
<keyword evidence="8 9" id="KW-0472">Membrane</keyword>
<organism evidence="12 14">
    <name type="scientific">Adineta ricciae</name>
    <name type="common">Rotifer</name>
    <dbReference type="NCBI Taxonomy" id="249248"/>
    <lineage>
        <taxon>Eukaryota</taxon>
        <taxon>Metazoa</taxon>
        <taxon>Spiralia</taxon>
        <taxon>Gnathifera</taxon>
        <taxon>Rotifera</taxon>
        <taxon>Eurotatoria</taxon>
        <taxon>Bdelloidea</taxon>
        <taxon>Adinetida</taxon>
        <taxon>Adinetidae</taxon>
        <taxon>Adineta</taxon>
    </lineage>
</organism>
<dbReference type="InterPro" id="IPR017871">
    <property type="entry name" value="ABC_transporter-like_CS"/>
</dbReference>
<dbReference type="GO" id="GO:0016887">
    <property type="term" value="F:ATP hydrolysis activity"/>
    <property type="evidence" value="ECO:0007669"/>
    <property type="project" value="InterPro"/>
</dbReference>
<dbReference type="CDD" id="cd03213">
    <property type="entry name" value="ABCG_EPDR"/>
    <property type="match status" value="1"/>
</dbReference>
<keyword evidence="5" id="KW-0547">Nucleotide-binding</keyword>
<dbReference type="Proteomes" id="UP000663852">
    <property type="component" value="Unassembled WGS sequence"/>
</dbReference>